<dbReference type="RefSeq" id="WP_312864123.1">
    <property type="nucleotide sequence ID" value="NZ_JACHIW010000001.1"/>
</dbReference>
<organism evidence="9 10">
    <name type="scientific">Saccharopolyspora phatthalungensis</name>
    <dbReference type="NCBI Taxonomy" id="664693"/>
    <lineage>
        <taxon>Bacteria</taxon>
        <taxon>Bacillati</taxon>
        <taxon>Actinomycetota</taxon>
        <taxon>Actinomycetes</taxon>
        <taxon>Pseudonocardiales</taxon>
        <taxon>Pseudonocardiaceae</taxon>
        <taxon>Saccharopolyspora</taxon>
    </lineage>
</organism>
<dbReference type="SUPFAM" id="SSF52540">
    <property type="entry name" value="P-loop containing nucleoside triphosphate hydrolases"/>
    <property type="match status" value="1"/>
</dbReference>
<dbReference type="InterPro" id="IPR017871">
    <property type="entry name" value="ABC_transporter-like_CS"/>
</dbReference>
<comment type="caution">
    <text evidence="9">The sequence shown here is derived from an EMBL/GenBank/DDBJ whole genome shotgun (WGS) entry which is preliminary data.</text>
</comment>
<dbReference type="PANTHER" id="PTHR43297">
    <property type="entry name" value="OLIGOPEPTIDE TRANSPORT ATP-BINDING PROTEIN APPD"/>
    <property type="match status" value="1"/>
</dbReference>
<comment type="subcellular location">
    <subcellularLocation>
        <location evidence="1">Cell membrane</location>
        <topology evidence="1">Peripheral membrane protein</topology>
    </subcellularLocation>
</comment>
<evidence type="ECO:0000256" key="1">
    <source>
        <dbReference type="ARBA" id="ARBA00004202"/>
    </source>
</evidence>
<dbReference type="InterPro" id="IPR003439">
    <property type="entry name" value="ABC_transporter-like_ATP-bd"/>
</dbReference>
<dbReference type="FunFam" id="3.40.50.300:FF:000016">
    <property type="entry name" value="Oligopeptide ABC transporter ATP-binding component"/>
    <property type="match status" value="1"/>
</dbReference>
<gene>
    <name evidence="9" type="ORF">BJ970_001072</name>
</gene>
<sequence>MKTRNRMCASALADSAPTADIDALSVEGLTIAYGSAAPSVSGVTLRVRKGEIVGVIGESGSGKSSVALAMMGLLPDSARVAATSMQVAGFDVRDARERDWAQVRGVHASMVFQEPMSALNPCMRIGAQIAEVLRIHGIADRTTAEQRALDILKLVRIPDPERRMNYFPHQLSGGQRQRVVIAIAVAAGPSLLVADEPTTALDVTVQAQILDLIRSLRDETGMGVLFISHDLGVIGQLCERVAVMYRGRVVESGRTERVLADPRHPYTRALLESIPRPSVPVRSPLAVIPPDNDFEDVPAALEEVR</sequence>
<dbReference type="PANTHER" id="PTHR43297:SF2">
    <property type="entry name" value="DIPEPTIDE TRANSPORT ATP-BINDING PROTEIN DPPD"/>
    <property type="match status" value="1"/>
</dbReference>
<dbReference type="PROSITE" id="PS50893">
    <property type="entry name" value="ABC_TRANSPORTER_2"/>
    <property type="match status" value="1"/>
</dbReference>
<evidence type="ECO:0000256" key="6">
    <source>
        <dbReference type="ARBA" id="ARBA00022840"/>
    </source>
</evidence>
<dbReference type="GO" id="GO:0015833">
    <property type="term" value="P:peptide transport"/>
    <property type="evidence" value="ECO:0007669"/>
    <property type="project" value="InterPro"/>
</dbReference>
<proteinExistence type="inferred from homology"/>
<name>A0A840Q476_9PSEU</name>
<evidence type="ECO:0000313" key="9">
    <source>
        <dbReference type="EMBL" id="MBB5153538.1"/>
    </source>
</evidence>
<dbReference type="PROSITE" id="PS00211">
    <property type="entry name" value="ABC_TRANSPORTER_1"/>
    <property type="match status" value="1"/>
</dbReference>
<dbReference type="InterPro" id="IPR003593">
    <property type="entry name" value="AAA+_ATPase"/>
</dbReference>
<reference evidence="9 10" key="1">
    <citation type="submission" date="2020-08" db="EMBL/GenBank/DDBJ databases">
        <title>Sequencing the genomes of 1000 actinobacteria strains.</title>
        <authorList>
            <person name="Klenk H.-P."/>
        </authorList>
    </citation>
    <scope>NUCLEOTIDE SEQUENCE [LARGE SCALE GENOMIC DNA]</scope>
    <source>
        <strain evidence="9 10">DSM 45584</strain>
    </source>
</reference>
<evidence type="ECO:0000256" key="7">
    <source>
        <dbReference type="ARBA" id="ARBA00023136"/>
    </source>
</evidence>
<evidence type="ECO:0000313" key="10">
    <source>
        <dbReference type="Proteomes" id="UP000584374"/>
    </source>
</evidence>
<dbReference type="GO" id="GO:0016887">
    <property type="term" value="F:ATP hydrolysis activity"/>
    <property type="evidence" value="ECO:0007669"/>
    <property type="project" value="InterPro"/>
</dbReference>
<dbReference type="EMBL" id="JACHIW010000001">
    <property type="protein sequence ID" value="MBB5153538.1"/>
    <property type="molecule type" value="Genomic_DNA"/>
</dbReference>
<keyword evidence="7" id="KW-0472">Membrane</keyword>
<evidence type="ECO:0000256" key="3">
    <source>
        <dbReference type="ARBA" id="ARBA00022448"/>
    </source>
</evidence>
<dbReference type="SMART" id="SM00382">
    <property type="entry name" value="AAA"/>
    <property type="match status" value="1"/>
</dbReference>
<dbReference type="Pfam" id="PF08352">
    <property type="entry name" value="oligo_HPY"/>
    <property type="match status" value="1"/>
</dbReference>
<keyword evidence="6" id="KW-0067">ATP-binding</keyword>
<dbReference type="Proteomes" id="UP000584374">
    <property type="component" value="Unassembled WGS sequence"/>
</dbReference>
<dbReference type="InterPro" id="IPR027417">
    <property type="entry name" value="P-loop_NTPase"/>
</dbReference>
<evidence type="ECO:0000259" key="8">
    <source>
        <dbReference type="PROSITE" id="PS50893"/>
    </source>
</evidence>
<protein>
    <submittedName>
        <fullName evidence="9">ABC-type dipeptide/oligopeptide/nickel transport system ATPase component</fullName>
    </submittedName>
</protein>
<dbReference type="GO" id="GO:0005886">
    <property type="term" value="C:plasma membrane"/>
    <property type="evidence" value="ECO:0007669"/>
    <property type="project" value="UniProtKB-SubCell"/>
</dbReference>
<evidence type="ECO:0000256" key="2">
    <source>
        <dbReference type="ARBA" id="ARBA00005417"/>
    </source>
</evidence>
<evidence type="ECO:0000256" key="4">
    <source>
        <dbReference type="ARBA" id="ARBA00022475"/>
    </source>
</evidence>
<dbReference type="InterPro" id="IPR050388">
    <property type="entry name" value="ABC_Ni/Peptide_Import"/>
</dbReference>
<feature type="domain" description="ABC transporter" evidence="8">
    <location>
        <begin position="24"/>
        <end position="271"/>
    </location>
</feature>
<keyword evidence="3" id="KW-0813">Transport</keyword>
<dbReference type="InterPro" id="IPR013563">
    <property type="entry name" value="Oligopep_ABC_C"/>
</dbReference>
<keyword evidence="5" id="KW-0547">Nucleotide-binding</keyword>
<dbReference type="Pfam" id="PF00005">
    <property type="entry name" value="ABC_tran"/>
    <property type="match status" value="1"/>
</dbReference>
<keyword evidence="10" id="KW-1185">Reference proteome</keyword>
<accession>A0A840Q476</accession>
<dbReference type="Gene3D" id="3.40.50.300">
    <property type="entry name" value="P-loop containing nucleotide triphosphate hydrolases"/>
    <property type="match status" value="1"/>
</dbReference>
<dbReference type="CDD" id="cd03257">
    <property type="entry name" value="ABC_NikE_OppD_transporters"/>
    <property type="match status" value="1"/>
</dbReference>
<evidence type="ECO:0000256" key="5">
    <source>
        <dbReference type="ARBA" id="ARBA00022741"/>
    </source>
</evidence>
<dbReference type="AlphaFoldDB" id="A0A840Q476"/>
<dbReference type="GO" id="GO:0005524">
    <property type="term" value="F:ATP binding"/>
    <property type="evidence" value="ECO:0007669"/>
    <property type="project" value="UniProtKB-KW"/>
</dbReference>
<keyword evidence="4" id="KW-1003">Cell membrane</keyword>
<comment type="similarity">
    <text evidence="2">Belongs to the ABC transporter superfamily.</text>
</comment>